<evidence type="ECO:0000256" key="12">
    <source>
        <dbReference type="ARBA" id="ARBA00023242"/>
    </source>
</evidence>
<dbReference type="AlphaFoldDB" id="A0AA38VL80"/>
<evidence type="ECO:0000256" key="3">
    <source>
        <dbReference type="ARBA" id="ARBA00005313"/>
    </source>
</evidence>
<evidence type="ECO:0000256" key="9">
    <source>
        <dbReference type="ARBA" id="ARBA00022842"/>
    </source>
</evidence>
<dbReference type="SMART" id="SM00891">
    <property type="entry name" value="ERCC4"/>
    <property type="match status" value="1"/>
</dbReference>
<dbReference type="InterPro" id="IPR042530">
    <property type="entry name" value="EME1/EME2_C"/>
</dbReference>
<dbReference type="CDD" id="cd20085">
    <property type="entry name" value="XPF_nuclease_Mms4"/>
    <property type="match status" value="1"/>
</dbReference>
<evidence type="ECO:0000313" key="17">
    <source>
        <dbReference type="Proteomes" id="UP001174694"/>
    </source>
</evidence>
<dbReference type="Gene3D" id="3.40.50.10130">
    <property type="match status" value="1"/>
</dbReference>
<keyword evidence="17" id="KW-1185">Reference proteome</keyword>
<dbReference type="EMBL" id="JANBVO010000029">
    <property type="protein sequence ID" value="KAJ9138603.1"/>
    <property type="molecule type" value="Genomic_DNA"/>
</dbReference>
<keyword evidence="6 16" id="KW-0255">Endonuclease</keyword>
<keyword evidence="7" id="KW-0227">DNA damage</keyword>
<keyword evidence="5" id="KW-0479">Metal-binding</keyword>
<comment type="similarity">
    <text evidence="3">Belongs to the EME1/MMS4 family.</text>
</comment>
<organism evidence="16 17">
    <name type="scientific">Pleurostoma richardsiae</name>
    <dbReference type="NCBI Taxonomy" id="41990"/>
    <lineage>
        <taxon>Eukaryota</taxon>
        <taxon>Fungi</taxon>
        <taxon>Dikarya</taxon>
        <taxon>Ascomycota</taxon>
        <taxon>Pezizomycotina</taxon>
        <taxon>Sordariomycetes</taxon>
        <taxon>Sordariomycetidae</taxon>
        <taxon>Calosphaeriales</taxon>
        <taxon>Pleurostomataceae</taxon>
        <taxon>Pleurostoma</taxon>
    </lineage>
</organism>
<feature type="compositionally biased region" description="Low complexity" evidence="14">
    <location>
        <begin position="7"/>
        <end position="28"/>
    </location>
</feature>
<evidence type="ECO:0000256" key="5">
    <source>
        <dbReference type="ARBA" id="ARBA00022723"/>
    </source>
</evidence>
<evidence type="ECO:0000259" key="15">
    <source>
        <dbReference type="SMART" id="SM00891"/>
    </source>
</evidence>
<feature type="domain" description="ERCC4" evidence="15">
    <location>
        <begin position="402"/>
        <end position="675"/>
    </location>
</feature>
<feature type="compositionally biased region" description="Polar residues" evidence="14">
    <location>
        <begin position="125"/>
        <end position="136"/>
    </location>
</feature>
<keyword evidence="11" id="KW-0234">DNA repair</keyword>
<evidence type="ECO:0000256" key="2">
    <source>
        <dbReference type="ARBA" id="ARBA00004123"/>
    </source>
</evidence>
<dbReference type="GO" id="GO:0031573">
    <property type="term" value="P:mitotic intra-S DNA damage checkpoint signaling"/>
    <property type="evidence" value="ECO:0007669"/>
    <property type="project" value="TreeGrafter"/>
</dbReference>
<accession>A0AA38VL80</accession>
<sequence>MPVEVISLLSSSSPAAAPSAPARRLGLLDARPPEPPRGRSEKSDHEVLDLTDDAARLQPLRQPSPASRTSNARSKRPNQITAQQHDFLYLSDDFDTTGDLEGGPGGITDSRQSKKPRLSAVTARQEITSRPFQKSASSTSRTTTRRNILEPAGLKRWNSVPDPIESTSSPRIPGSSNDLPNIFEDLDDPFASSPRIARSGRAAAWKPSVNSLARSPEANKENLPYNTRPDREAPSSDPFASSPPRPRTVVPSKEPTTWDQISSSAPEASFRSDAIASPARGLTRSHSEIIDLGDSDASRASENEFPDLEQFPLKRAKPKAPPKRPKTQSKRPANASGTTTKRTANEIAREKEAKAAAKEAEKVRKQREKELAKEQKAREKEKAAALAEVNKVRTDRKTSAKEMIVDLPSSLNDAATLQIQTLLGDINVEHSSWTSPVENVVKWRRKVECRYDEEKGHWVPIPVRIEPEKHALVIVTAGEFVGLAQGEDGDDLESHVQKMRRHFSDHTIIYLIEGLNAWMRKNRNIRNRQFVLAVRTAGEESSAAIPPPSSQQPPSRRRKKPRQEYISEDSIEDALLELQVLHGALIHHTAAPVETAQWVSVFTQHMSTIPYRRQRERDNVVAAAFCMESGQVRTGDGPRDTYVRMLQEIARVTAPIAYGVAAEFGSVSELVRGLERGGPLRLEAVRKSANKDGAFSDRAVGQAVSRRIYKVFTGRDERSTDV</sequence>
<evidence type="ECO:0000256" key="13">
    <source>
        <dbReference type="ARBA" id="ARBA00023254"/>
    </source>
</evidence>
<feature type="compositionally biased region" description="Polar residues" evidence="14">
    <location>
        <begin position="165"/>
        <end position="179"/>
    </location>
</feature>
<keyword evidence="13" id="KW-0469">Meiosis</keyword>
<keyword evidence="10" id="KW-0233">DNA recombination</keyword>
<gene>
    <name evidence="16" type="ORF">NKR23_g8396</name>
</gene>
<evidence type="ECO:0000256" key="14">
    <source>
        <dbReference type="SAM" id="MobiDB-lite"/>
    </source>
</evidence>
<dbReference type="InterPro" id="IPR033310">
    <property type="entry name" value="Mms4/EME1/EME2"/>
</dbReference>
<dbReference type="FunFam" id="1.10.150.670:FF:000004">
    <property type="entry name" value="Crossover junction endonuclease EME1"/>
    <property type="match status" value="1"/>
</dbReference>
<dbReference type="GO" id="GO:0046872">
    <property type="term" value="F:metal ion binding"/>
    <property type="evidence" value="ECO:0007669"/>
    <property type="project" value="UniProtKB-KW"/>
</dbReference>
<dbReference type="Proteomes" id="UP001174694">
    <property type="component" value="Unassembled WGS sequence"/>
</dbReference>
<dbReference type="GO" id="GO:0000712">
    <property type="term" value="P:resolution of meiotic recombination intermediates"/>
    <property type="evidence" value="ECO:0007669"/>
    <property type="project" value="TreeGrafter"/>
</dbReference>
<keyword evidence="4" id="KW-0540">Nuclease</keyword>
<comment type="cofactor">
    <cofactor evidence="1">
        <name>Mg(2+)</name>
        <dbReference type="ChEBI" id="CHEBI:18420"/>
    </cofactor>
</comment>
<keyword evidence="8" id="KW-0378">Hydrolase</keyword>
<protein>
    <submittedName>
        <fullName evidence="16">Crossover junction endonuclease eme1</fullName>
    </submittedName>
</protein>
<reference evidence="16" key="1">
    <citation type="submission" date="2022-07" db="EMBL/GenBank/DDBJ databases">
        <title>Fungi with potential for degradation of polypropylene.</title>
        <authorList>
            <person name="Gostincar C."/>
        </authorList>
    </citation>
    <scope>NUCLEOTIDE SEQUENCE</scope>
    <source>
        <strain evidence="16">EXF-13308</strain>
    </source>
</reference>
<feature type="compositionally biased region" description="Basic and acidic residues" evidence="14">
    <location>
        <begin position="31"/>
        <end position="48"/>
    </location>
</feature>
<dbReference type="Pfam" id="PF02732">
    <property type="entry name" value="ERCC4"/>
    <property type="match status" value="1"/>
</dbReference>
<dbReference type="GO" id="GO:0006302">
    <property type="term" value="P:double-strand break repair"/>
    <property type="evidence" value="ECO:0007669"/>
    <property type="project" value="TreeGrafter"/>
</dbReference>
<comment type="caution">
    <text evidence="16">The sequence shown here is derived from an EMBL/GenBank/DDBJ whole genome shotgun (WGS) entry which is preliminary data.</text>
</comment>
<evidence type="ECO:0000256" key="1">
    <source>
        <dbReference type="ARBA" id="ARBA00001946"/>
    </source>
</evidence>
<dbReference type="GO" id="GO:0031297">
    <property type="term" value="P:replication fork processing"/>
    <property type="evidence" value="ECO:0007669"/>
    <property type="project" value="TreeGrafter"/>
</dbReference>
<feature type="region of interest" description="Disordered" evidence="14">
    <location>
        <begin position="1"/>
        <end position="378"/>
    </location>
</feature>
<feature type="compositionally biased region" description="Basic and acidic residues" evidence="14">
    <location>
        <begin position="343"/>
        <end position="378"/>
    </location>
</feature>
<dbReference type="PANTHER" id="PTHR21077:SF5">
    <property type="entry name" value="CROSSOVER JUNCTION ENDONUCLEASE MMS4"/>
    <property type="match status" value="1"/>
</dbReference>
<keyword evidence="9" id="KW-0460">Magnesium</keyword>
<evidence type="ECO:0000256" key="4">
    <source>
        <dbReference type="ARBA" id="ARBA00022722"/>
    </source>
</evidence>
<feature type="compositionally biased region" description="Polar residues" evidence="14">
    <location>
        <begin position="64"/>
        <end position="84"/>
    </location>
</feature>
<evidence type="ECO:0000256" key="10">
    <source>
        <dbReference type="ARBA" id="ARBA00023172"/>
    </source>
</evidence>
<dbReference type="GO" id="GO:0005634">
    <property type="term" value="C:nucleus"/>
    <property type="evidence" value="ECO:0007669"/>
    <property type="project" value="UniProtKB-SubCell"/>
</dbReference>
<feature type="compositionally biased region" description="Polar residues" evidence="14">
    <location>
        <begin position="254"/>
        <end position="266"/>
    </location>
</feature>
<comment type="subcellular location">
    <subcellularLocation>
        <location evidence="2">Nucleus</location>
    </subcellularLocation>
</comment>
<dbReference type="GO" id="GO:0008821">
    <property type="term" value="F:crossover junction DNA endonuclease activity"/>
    <property type="evidence" value="ECO:0007669"/>
    <property type="project" value="TreeGrafter"/>
</dbReference>
<feature type="compositionally biased region" description="Low complexity" evidence="14">
    <location>
        <begin position="137"/>
        <end position="146"/>
    </location>
</feature>
<feature type="region of interest" description="Disordered" evidence="14">
    <location>
        <begin position="541"/>
        <end position="563"/>
    </location>
</feature>
<evidence type="ECO:0000256" key="11">
    <source>
        <dbReference type="ARBA" id="ARBA00023204"/>
    </source>
</evidence>
<evidence type="ECO:0000256" key="6">
    <source>
        <dbReference type="ARBA" id="ARBA00022759"/>
    </source>
</evidence>
<dbReference type="GO" id="GO:0003677">
    <property type="term" value="F:DNA binding"/>
    <property type="evidence" value="ECO:0007669"/>
    <property type="project" value="InterPro"/>
</dbReference>
<evidence type="ECO:0000256" key="7">
    <source>
        <dbReference type="ARBA" id="ARBA00022763"/>
    </source>
</evidence>
<proteinExistence type="inferred from homology"/>
<dbReference type="InterPro" id="IPR047521">
    <property type="entry name" value="XPF_nuclease_EME1_ascomycetes"/>
</dbReference>
<dbReference type="InterPro" id="IPR006166">
    <property type="entry name" value="ERCC4_domain"/>
</dbReference>
<dbReference type="PANTHER" id="PTHR21077">
    <property type="entry name" value="EME1 PROTEIN"/>
    <property type="match status" value="1"/>
</dbReference>
<keyword evidence="12" id="KW-0539">Nucleus</keyword>
<name>A0AA38VL80_9PEZI</name>
<dbReference type="Gene3D" id="1.10.150.670">
    <property type="entry name" value="Crossover junction endonuclease EME1, DNA-binding domain"/>
    <property type="match status" value="1"/>
</dbReference>
<evidence type="ECO:0000256" key="8">
    <source>
        <dbReference type="ARBA" id="ARBA00022801"/>
    </source>
</evidence>
<evidence type="ECO:0000313" key="16">
    <source>
        <dbReference type="EMBL" id="KAJ9138603.1"/>
    </source>
</evidence>
<dbReference type="GO" id="GO:0048476">
    <property type="term" value="C:Holliday junction resolvase complex"/>
    <property type="evidence" value="ECO:0007669"/>
    <property type="project" value="InterPro"/>
</dbReference>
<feature type="compositionally biased region" description="Basic residues" evidence="14">
    <location>
        <begin position="314"/>
        <end position="329"/>
    </location>
</feature>